<dbReference type="InterPro" id="IPR008978">
    <property type="entry name" value="HSP20-like_chaperone"/>
</dbReference>
<dbReference type="PANTHER" id="PTHR11527">
    <property type="entry name" value="HEAT-SHOCK PROTEIN 20 FAMILY MEMBER"/>
    <property type="match status" value="1"/>
</dbReference>
<evidence type="ECO:0000313" key="4">
    <source>
        <dbReference type="EMBL" id="MEW9572471.1"/>
    </source>
</evidence>
<evidence type="ECO:0000313" key="5">
    <source>
        <dbReference type="Proteomes" id="UP001556220"/>
    </source>
</evidence>
<sequence>MSLDHHVMWGLPRDARAFHHAFDRSAESDAGLPTGAAAWAPRVDIREEGERFVIRADVPGVDPAAIEVNMDRNVLSISGERAAEPADASGRFSRQERSHGPFHRRFVLPDSVDAEHITASNRHGVLEIVIPKKAERAPRRIVIDTAH</sequence>
<dbReference type="Pfam" id="PF00011">
    <property type="entry name" value="HSP20"/>
    <property type="match status" value="1"/>
</dbReference>
<dbReference type="Proteomes" id="UP001556220">
    <property type="component" value="Unassembled WGS sequence"/>
</dbReference>
<dbReference type="Gene3D" id="2.60.40.790">
    <property type="match status" value="1"/>
</dbReference>
<reference evidence="4 5" key="1">
    <citation type="submission" date="2024-06" db="EMBL/GenBank/DDBJ databases">
        <authorList>
            <person name="Woo H."/>
        </authorList>
    </citation>
    <scope>NUCLEOTIDE SEQUENCE [LARGE SCALE GENOMIC DNA]</scope>
    <source>
        <strain evidence="4 5">Si-c</strain>
    </source>
</reference>
<proteinExistence type="inferred from homology"/>
<comment type="caution">
    <text evidence="4">The sequence shown here is derived from an EMBL/GenBank/DDBJ whole genome shotgun (WGS) entry which is preliminary data.</text>
</comment>
<dbReference type="CDD" id="cd06464">
    <property type="entry name" value="ACD_sHsps-like"/>
    <property type="match status" value="1"/>
</dbReference>
<gene>
    <name evidence="4" type="ORF">ABQJ54_11980</name>
</gene>
<evidence type="ECO:0000256" key="1">
    <source>
        <dbReference type="PROSITE-ProRule" id="PRU00285"/>
    </source>
</evidence>
<keyword evidence="5" id="KW-1185">Reference proteome</keyword>
<name>A0ABV3QG60_9GAMM</name>
<dbReference type="PROSITE" id="PS01031">
    <property type="entry name" value="SHSP"/>
    <property type="match status" value="1"/>
</dbReference>
<dbReference type="SUPFAM" id="SSF49764">
    <property type="entry name" value="HSP20-like chaperones"/>
    <property type="match status" value="1"/>
</dbReference>
<accession>A0ABV3QG60</accession>
<comment type="similarity">
    <text evidence="1 2">Belongs to the small heat shock protein (HSP20) family.</text>
</comment>
<dbReference type="RefSeq" id="WP_367854542.1">
    <property type="nucleotide sequence ID" value="NZ_JBFOHK010000003.1"/>
</dbReference>
<organism evidence="4 5">
    <name type="scientific">Rhodanobacter lycopersici</name>
    <dbReference type="NCBI Taxonomy" id="3162487"/>
    <lineage>
        <taxon>Bacteria</taxon>
        <taxon>Pseudomonadati</taxon>
        <taxon>Pseudomonadota</taxon>
        <taxon>Gammaproteobacteria</taxon>
        <taxon>Lysobacterales</taxon>
        <taxon>Rhodanobacteraceae</taxon>
        <taxon>Rhodanobacter</taxon>
    </lineage>
</organism>
<evidence type="ECO:0000256" key="2">
    <source>
        <dbReference type="RuleBase" id="RU003616"/>
    </source>
</evidence>
<feature type="domain" description="SHSP" evidence="3">
    <location>
        <begin position="34"/>
        <end position="146"/>
    </location>
</feature>
<dbReference type="EMBL" id="JBFOHK010000003">
    <property type="protein sequence ID" value="MEW9572471.1"/>
    <property type="molecule type" value="Genomic_DNA"/>
</dbReference>
<dbReference type="InterPro" id="IPR031107">
    <property type="entry name" value="Small_HSP"/>
</dbReference>
<protein>
    <submittedName>
        <fullName evidence="4">Hsp20/alpha crystallin family protein</fullName>
    </submittedName>
</protein>
<evidence type="ECO:0000259" key="3">
    <source>
        <dbReference type="PROSITE" id="PS01031"/>
    </source>
</evidence>
<dbReference type="InterPro" id="IPR002068">
    <property type="entry name" value="A-crystallin/Hsp20_dom"/>
</dbReference>